<sequence>MFDYELIKTFLKYVAIYPVGTNIVLNTGYRGVVSKIFPEYPLRPVIRILQNPNGEMLKSPFEIDLRKEVNITITEAF</sequence>
<accession>A0A1I0T9M7</accession>
<dbReference type="AlphaFoldDB" id="A0A1I0T9M7"/>
<evidence type="ECO:0000313" key="2">
    <source>
        <dbReference type="Proteomes" id="UP000198979"/>
    </source>
</evidence>
<organism evidence="1 2">
    <name type="scientific">Anoxybacillus pushchinoensis</name>
    <dbReference type="NCBI Taxonomy" id="150248"/>
    <lineage>
        <taxon>Bacteria</taxon>
        <taxon>Bacillati</taxon>
        <taxon>Bacillota</taxon>
        <taxon>Bacilli</taxon>
        <taxon>Bacillales</taxon>
        <taxon>Anoxybacillaceae</taxon>
        <taxon>Anoxybacillus</taxon>
    </lineage>
</organism>
<keyword evidence="2" id="KW-1185">Reference proteome</keyword>
<name>A0A1I0T9M7_9BACL</name>
<proteinExistence type="predicted"/>
<dbReference type="STRING" id="150248.SAMN05216169_101812"/>
<protein>
    <submittedName>
        <fullName evidence="1">Uncharacterized protein</fullName>
    </submittedName>
</protein>
<evidence type="ECO:0000313" key="1">
    <source>
        <dbReference type="EMBL" id="SFA48430.1"/>
    </source>
</evidence>
<gene>
    <name evidence="1" type="ORF">SAMN05216169_101812</name>
</gene>
<dbReference type="RefSeq" id="WP_244149207.1">
    <property type="nucleotide sequence ID" value="NZ_FOJQ01000018.1"/>
</dbReference>
<dbReference type="Proteomes" id="UP000198979">
    <property type="component" value="Unassembled WGS sequence"/>
</dbReference>
<reference evidence="2" key="1">
    <citation type="submission" date="2016-10" db="EMBL/GenBank/DDBJ databases">
        <authorList>
            <person name="Varghese N."/>
            <person name="Submissions S."/>
        </authorList>
    </citation>
    <scope>NUCLEOTIDE SEQUENCE [LARGE SCALE GENOMIC DNA]</scope>
    <source>
        <strain evidence="2">K1</strain>
    </source>
</reference>
<dbReference type="EMBL" id="FOJQ01000018">
    <property type="protein sequence ID" value="SFA48430.1"/>
    <property type="molecule type" value="Genomic_DNA"/>
</dbReference>